<organism evidence="5">
    <name type="scientific">Candidatus Kentrum sp. FM</name>
    <dbReference type="NCBI Taxonomy" id="2126340"/>
    <lineage>
        <taxon>Bacteria</taxon>
        <taxon>Pseudomonadati</taxon>
        <taxon>Pseudomonadota</taxon>
        <taxon>Gammaproteobacteria</taxon>
        <taxon>Candidatus Kentrum</taxon>
    </lineage>
</organism>
<dbReference type="Pfam" id="PF14362">
    <property type="entry name" value="DUF4407"/>
    <property type="match status" value="1"/>
</dbReference>
<proteinExistence type="predicted"/>
<reference evidence="5" key="1">
    <citation type="submission" date="2019-02" db="EMBL/GenBank/DDBJ databases">
        <authorList>
            <person name="Gruber-Vodicka R. H."/>
            <person name="Seah K. B. B."/>
        </authorList>
    </citation>
    <scope>NUCLEOTIDE SEQUENCE</scope>
    <source>
        <strain evidence="3">BECK_BZ163</strain>
        <strain evidence="5">BECK_BZ164</strain>
        <strain evidence="4">BECK_BZ165</strain>
    </source>
</reference>
<keyword evidence="2" id="KW-0812">Transmembrane</keyword>
<gene>
    <name evidence="3" type="ORF">BECKFM1743A_GA0114220_104402</name>
    <name evidence="5" type="ORF">BECKFM1743B_GA0114221_106711</name>
    <name evidence="4" type="ORF">BECKFM1743C_GA0114222_107142</name>
</gene>
<keyword evidence="2" id="KW-0472">Membrane</keyword>
<dbReference type="InterPro" id="IPR025519">
    <property type="entry name" value="DUF4407"/>
</dbReference>
<feature type="transmembrane region" description="Helical" evidence="2">
    <location>
        <begin position="311"/>
        <end position="333"/>
    </location>
</feature>
<evidence type="ECO:0000313" key="3">
    <source>
        <dbReference type="EMBL" id="VFJ67193.1"/>
    </source>
</evidence>
<dbReference type="AlphaFoldDB" id="A0A450WST1"/>
<evidence type="ECO:0000256" key="1">
    <source>
        <dbReference type="SAM" id="MobiDB-lite"/>
    </source>
</evidence>
<protein>
    <submittedName>
        <fullName evidence="5">Uncharacterized protein</fullName>
    </submittedName>
</protein>
<keyword evidence="2" id="KW-1133">Transmembrane helix</keyword>
<dbReference type="EMBL" id="CAADEZ010000440">
    <property type="protein sequence ID" value="VFJ67193.1"/>
    <property type="molecule type" value="Genomic_DNA"/>
</dbReference>
<dbReference type="EMBL" id="CAADFL010000671">
    <property type="protein sequence ID" value="VFK20103.1"/>
    <property type="molecule type" value="Genomic_DNA"/>
</dbReference>
<evidence type="ECO:0000256" key="2">
    <source>
        <dbReference type="SAM" id="Phobius"/>
    </source>
</evidence>
<evidence type="ECO:0000313" key="4">
    <source>
        <dbReference type="EMBL" id="VFJ73245.1"/>
    </source>
</evidence>
<sequence length="363" mass="42144">MILNDKNPEHLCLMKDLDKIRDSMSKYENDIENPRENNKDEGEDDETTRKSDKLEKGKQREAKNKEATNDVGEDKNKYEDEIETKKLEKARKKAELKKRKEAIANKAKIKSANISFLQRNIQLIALLKKNGPYVSTVIIWVFFFLFFIELMPVFLKLIFPFGEYEQALLRRDKIREDKYKKEFKRRDSMKDYEETLMELVIARMVCLDEASITSADSVEKHRKRLKKLLEDPHARIVHDAIEKYLRKLWGVKTESTADPDPDPGNTKNTHANAHTTFSTVSAQTNVPVAKKQKGDRSVDNLDMELWKHRDWIPIFIGAFFIMLMIFAGAFGIGQMEIQTFSTVLALAFIVSSFYFAFPGDKSD</sequence>
<feature type="transmembrane region" description="Helical" evidence="2">
    <location>
        <begin position="339"/>
        <end position="357"/>
    </location>
</feature>
<feature type="region of interest" description="Disordered" evidence="1">
    <location>
        <begin position="24"/>
        <end position="79"/>
    </location>
</feature>
<evidence type="ECO:0000313" key="5">
    <source>
        <dbReference type="EMBL" id="VFK20103.1"/>
    </source>
</evidence>
<feature type="transmembrane region" description="Helical" evidence="2">
    <location>
        <begin position="137"/>
        <end position="161"/>
    </location>
</feature>
<name>A0A450WST1_9GAMM</name>
<feature type="compositionally biased region" description="Basic and acidic residues" evidence="1">
    <location>
        <begin position="24"/>
        <end position="40"/>
    </location>
</feature>
<feature type="compositionally biased region" description="Basic and acidic residues" evidence="1">
    <location>
        <begin position="47"/>
        <end position="79"/>
    </location>
</feature>
<dbReference type="EMBL" id="CAADFA010000714">
    <property type="protein sequence ID" value="VFJ73245.1"/>
    <property type="molecule type" value="Genomic_DNA"/>
</dbReference>
<accession>A0A450WST1</accession>